<keyword evidence="1" id="KW-0732">Signal</keyword>
<dbReference type="InterPro" id="IPR016088">
    <property type="entry name" value="Chalcone_isomerase_3-sand"/>
</dbReference>
<evidence type="ECO:0000313" key="3">
    <source>
        <dbReference type="EMBL" id="TDP83037.1"/>
    </source>
</evidence>
<evidence type="ECO:0000313" key="4">
    <source>
        <dbReference type="Proteomes" id="UP000294593"/>
    </source>
</evidence>
<dbReference type="OrthoDB" id="9795336at2"/>
<dbReference type="InterPro" id="IPR036298">
    <property type="entry name" value="Chalcone_isomerase_sf"/>
</dbReference>
<name>A0A4R6RBK2_9BURK</name>
<dbReference type="Pfam" id="PF16036">
    <property type="entry name" value="Chalcone_3"/>
    <property type="match status" value="1"/>
</dbReference>
<dbReference type="Gene3D" id="3.50.70.10">
    <property type="match status" value="1"/>
</dbReference>
<accession>A0A4R6RBK2</accession>
<reference evidence="3 4" key="1">
    <citation type="submission" date="2019-03" db="EMBL/GenBank/DDBJ databases">
        <title>Genomic Encyclopedia of Type Strains, Phase IV (KMG-IV): sequencing the most valuable type-strain genomes for metagenomic binning, comparative biology and taxonomic classification.</title>
        <authorList>
            <person name="Goeker M."/>
        </authorList>
    </citation>
    <scope>NUCLEOTIDE SEQUENCE [LARGE SCALE GENOMIC DNA]</scope>
    <source>
        <strain evidence="3 4">DSM 11901</strain>
    </source>
</reference>
<comment type="caution">
    <text evidence="3">The sequence shown here is derived from an EMBL/GenBank/DDBJ whole genome shotgun (WGS) entry which is preliminary data.</text>
</comment>
<dbReference type="SUPFAM" id="SSF54626">
    <property type="entry name" value="Chalcone isomerase"/>
    <property type="match status" value="1"/>
</dbReference>
<proteinExistence type="predicted"/>
<keyword evidence="4" id="KW-1185">Reference proteome</keyword>
<dbReference type="InterPro" id="IPR016087">
    <property type="entry name" value="Chalcone_isomerase"/>
</dbReference>
<dbReference type="AlphaFoldDB" id="A0A4R6RBK2"/>
<gene>
    <name evidence="3" type="ORF">EV672_105224</name>
</gene>
<feature type="domain" description="Chalcone isomerase" evidence="2">
    <location>
        <begin position="43"/>
        <end position="208"/>
    </location>
</feature>
<sequence>MLHQWNLRARAAGGCVATGLAAASLSLGLSLVSGTSALAQSADTVGVHYNQAIKVEGTPLTLNGTGVSYRAVAKLYTVGLYVPQKSSKADVIFSTNGPKELRFVMLQGMRVDEIGKVITKGIEANSSREEFFRLIPAIRTMGEQFSRIRRMNANDVLSVEYVPKRGTMFYVNGAPVGLPIEDATFFPAVLRVWLGSHPTTQDLKDALLDFRAPPVLDALL</sequence>
<feature type="signal peptide" evidence="1">
    <location>
        <begin position="1"/>
        <end position="39"/>
    </location>
</feature>
<evidence type="ECO:0000256" key="1">
    <source>
        <dbReference type="SAM" id="SignalP"/>
    </source>
</evidence>
<evidence type="ECO:0000259" key="2">
    <source>
        <dbReference type="Pfam" id="PF16036"/>
    </source>
</evidence>
<keyword evidence="3" id="KW-0413">Isomerase</keyword>
<dbReference type="Proteomes" id="UP000294593">
    <property type="component" value="Unassembled WGS sequence"/>
</dbReference>
<dbReference type="RefSeq" id="WP_133609092.1">
    <property type="nucleotide sequence ID" value="NZ_SNXW01000005.1"/>
</dbReference>
<feature type="chain" id="PRO_5020537348" evidence="1">
    <location>
        <begin position="40"/>
        <end position="220"/>
    </location>
</feature>
<protein>
    <submittedName>
        <fullName evidence="3">Chalcone isomerase-like protein</fullName>
    </submittedName>
</protein>
<dbReference type="GO" id="GO:0016872">
    <property type="term" value="F:intramolecular lyase activity"/>
    <property type="evidence" value="ECO:0007669"/>
    <property type="project" value="InterPro"/>
</dbReference>
<dbReference type="EMBL" id="SNXW01000005">
    <property type="protein sequence ID" value="TDP83037.1"/>
    <property type="molecule type" value="Genomic_DNA"/>
</dbReference>
<organism evidence="3 4">
    <name type="scientific">Aquabacterium commune</name>
    <dbReference type="NCBI Taxonomy" id="70586"/>
    <lineage>
        <taxon>Bacteria</taxon>
        <taxon>Pseudomonadati</taxon>
        <taxon>Pseudomonadota</taxon>
        <taxon>Betaproteobacteria</taxon>
        <taxon>Burkholderiales</taxon>
        <taxon>Aquabacterium</taxon>
    </lineage>
</organism>